<dbReference type="EMBL" id="KV425618">
    <property type="protein sequence ID" value="KZT20550.1"/>
    <property type="molecule type" value="Genomic_DNA"/>
</dbReference>
<gene>
    <name evidence="2" type="ORF">NEOLEDRAFT_1182407</name>
</gene>
<evidence type="ECO:0000313" key="3">
    <source>
        <dbReference type="Proteomes" id="UP000076761"/>
    </source>
</evidence>
<keyword evidence="3" id="KW-1185">Reference proteome</keyword>
<dbReference type="OrthoDB" id="2681631at2759"/>
<name>A0A165P5F9_9AGAM</name>
<dbReference type="InParanoid" id="A0A165P5F9"/>
<evidence type="ECO:0000313" key="2">
    <source>
        <dbReference type="EMBL" id="KZT20550.1"/>
    </source>
</evidence>
<dbReference type="Proteomes" id="UP000076761">
    <property type="component" value="Unassembled WGS sequence"/>
</dbReference>
<dbReference type="AlphaFoldDB" id="A0A165P5F9"/>
<organism evidence="2 3">
    <name type="scientific">Neolentinus lepideus HHB14362 ss-1</name>
    <dbReference type="NCBI Taxonomy" id="1314782"/>
    <lineage>
        <taxon>Eukaryota</taxon>
        <taxon>Fungi</taxon>
        <taxon>Dikarya</taxon>
        <taxon>Basidiomycota</taxon>
        <taxon>Agaricomycotina</taxon>
        <taxon>Agaricomycetes</taxon>
        <taxon>Gloeophyllales</taxon>
        <taxon>Gloeophyllaceae</taxon>
        <taxon>Neolentinus</taxon>
    </lineage>
</organism>
<evidence type="ECO:0000256" key="1">
    <source>
        <dbReference type="SAM" id="MobiDB-lite"/>
    </source>
</evidence>
<proteinExistence type="predicted"/>
<accession>A0A165P5F9</accession>
<sequence length="253" mass="28397">MTRRAGTLNGQLSLPYWMEFLQIHPEKINVQLAIEKLYQGKKPAKEWFEEAKILLNKAGYKMTDEFAISLIRTHLNTQLVDPLATAESPPTTWDSWEKHIIAREALLNTHAMERAFASQSNTMWQPTFIPPCTLPQWVSNQPNTQPVSGPQHVGLAMNNAPNKTLQPPVRQDAMGTMFGGMCQPMDIGRVCIKCGAKKNEKGTCGDFWHKPNHLAPAQVCRIDMEIDSLDEKEAATEMEEPSAEPPSDFIDAI</sequence>
<reference evidence="2 3" key="1">
    <citation type="journal article" date="2016" name="Mol. Biol. Evol.">
        <title>Comparative Genomics of Early-Diverging Mushroom-Forming Fungi Provides Insights into the Origins of Lignocellulose Decay Capabilities.</title>
        <authorList>
            <person name="Nagy L.G."/>
            <person name="Riley R."/>
            <person name="Tritt A."/>
            <person name="Adam C."/>
            <person name="Daum C."/>
            <person name="Floudas D."/>
            <person name="Sun H."/>
            <person name="Yadav J.S."/>
            <person name="Pangilinan J."/>
            <person name="Larsson K.H."/>
            <person name="Matsuura K."/>
            <person name="Barry K."/>
            <person name="Labutti K."/>
            <person name="Kuo R."/>
            <person name="Ohm R.A."/>
            <person name="Bhattacharya S.S."/>
            <person name="Shirouzu T."/>
            <person name="Yoshinaga Y."/>
            <person name="Martin F.M."/>
            <person name="Grigoriev I.V."/>
            <person name="Hibbett D.S."/>
        </authorList>
    </citation>
    <scope>NUCLEOTIDE SEQUENCE [LARGE SCALE GENOMIC DNA]</scope>
    <source>
        <strain evidence="2 3">HHB14362 ss-1</strain>
    </source>
</reference>
<protein>
    <submittedName>
        <fullName evidence="2">Uncharacterized protein</fullName>
    </submittedName>
</protein>
<feature type="region of interest" description="Disordered" evidence="1">
    <location>
        <begin position="231"/>
        <end position="253"/>
    </location>
</feature>
<dbReference type="STRING" id="1314782.A0A165P5F9"/>